<name>A0AAN9IXW0_CROPI</name>
<dbReference type="Proteomes" id="UP001372338">
    <property type="component" value="Unassembled WGS sequence"/>
</dbReference>
<proteinExistence type="predicted"/>
<reference evidence="2 3" key="1">
    <citation type="submission" date="2024-01" db="EMBL/GenBank/DDBJ databases">
        <title>The genomes of 5 underutilized Papilionoideae crops provide insights into root nodulation and disease resistanc.</title>
        <authorList>
            <person name="Yuan L."/>
        </authorList>
    </citation>
    <scope>NUCLEOTIDE SEQUENCE [LARGE SCALE GENOMIC DNA]</scope>
    <source>
        <strain evidence="2">ZHUSHIDOU_FW_LH</strain>
        <tissue evidence="2">Leaf</tissue>
    </source>
</reference>
<sequence>MFITRDLLAQATACENIGKTYHKGWERSYSTEEIKECLCINTNDEEEMTSETLKKEVNLLYYIITRCVCPTEERRNELVSNFEKFLLFHLVKGVRINLNATIFKYLAFAITNEWKTELPYGMLLTKIFQENGLDMSGFSASKMKGENIILISRKEKLSSSDLAIPSTTFGPNLDGGNNSRVVPRITLKFPGMIEGSKGKSVAVAKGEETIKKDKKRKSSANLSIPKFGEASENPKTKEDKEAKEKALKRQKLEKFEAIENRLTNIEAKQQSLITFVQSMHAEMQNQIKLLSEMIQKLS</sequence>
<dbReference type="EMBL" id="JAYWIO010000001">
    <property type="protein sequence ID" value="KAK7288495.1"/>
    <property type="molecule type" value="Genomic_DNA"/>
</dbReference>
<feature type="region of interest" description="Disordered" evidence="1">
    <location>
        <begin position="212"/>
        <end position="244"/>
    </location>
</feature>
<evidence type="ECO:0000256" key="1">
    <source>
        <dbReference type="SAM" id="MobiDB-lite"/>
    </source>
</evidence>
<evidence type="ECO:0000313" key="2">
    <source>
        <dbReference type="EMBL" id="KAK7288495.1"/>
    </source>
</evidence>
<evidence type="ECO:0000313" key="3">
    <source>
        <dbReference type="Proteomes" id="UP001372338"/>
    </source>
</evidence>
<keyword evidence="3" id="KW-1185">Reference proteome</keyword>
<dbReference type="AlphaFoldDB" id="A0AAN9IXW0"/>
<gene>
    <name evidence="2" type="ORF">RIF29_01955</name>
</gene>
<accession>A0AAN9IXW0</accession>
<organism evidence="2 3">
    <name type="scientific">Crotalaria pallida</name>
    <name type="common">Smooth rattlebox</name>
    <name type="synonym">Crotalaria striata</name>
    <dbReference type="NCBI Taxonomy" id="3830"/>
    <lineage>
        <taxon>Eukaryota</taxon>
        <taxon>Viridiplantae</taxon>
        <taxon>Streptophyta</taxon>
        <taxon>Embryophyta</taxon>
        <taxon>Tracheophyta</taxon>
        <taxon>Spermatophyta</taxon>
        <taxon>Magnoliopsida</taxon>
        <taxon>eudicotyledons</taxon>
        <taxon>Gunneridae</taxon>
        <taxon>Pentapetalae</taxon>
        <taxon>rosids</taxon>
        <taxon>fabids</taxon>
        <taxon>Fabales</taxon>
        <taxon>Fabaceae</taxon>
        <taxon>Papilionoideae</taxon>
        <taxon>50 kb inversion clade</taxon>
        <taxon>genistoids sensu lato</taxon>
        <taxon>core genistoids</taxon>
        <taxon>Crotalarieae</taxon>
        <taxon>Crotalaria</taxon>
    </lineage>
</organism>
<feature type="compositionally biased region" description="Basic and acidic residues" evidence="1">
    <location>
        <begin position="232"/>
        <end position="244"/>
    </location>
</feature>
<comment type="caution">
    <text evidence="2">The sequence shown here is derived from an EMBL/GenBank/DDBJ whole genome shotgun (WGS) entry which is preliminary data.</text>
</comment>
<protein>
    <submittedName>
        <fullName evidence="2">Uncharacterized protein</fullName>
    </submittedName>
</protein>